<comment type="similarity">
    <text evidence="1">Belongs to the UPF0065 (bug) family.</text>
</comment>
<dbReference type="PIRSF" id="PIRSF017082">
    <property type="entry name" value="YflP"/>
    <property type="match status" value="1"/>
</dbReference>
<reference evidence="2 3" key="1">
    <citation type="submission" date="2024-09" db="EMBL/GenBank/DDBJ databases">
        <authorList>
            <person name="Sun Q."/>
            <person name="Mori K."/>
        </authorList>
    </citation>
    <scope>NUCLEOTIDE SEQUENCE [LARGE SCALE GENOMIC DNA]</scope>
    <source>
        <strain evidence="2 3">CCM 7468</strain>
    </source>
</reference>
<dbReference type="Pfam" id="PF03401">
    <property type="entry name" value="TctC"/>
    <property type="match status" value="1"/>
</dbReference>
<dbReference type="SUPFAM" id="SSF53850">
    <property type="entry name" value="Periplasmic binding protein-like II"/>
    <property type="match status" value="1"/>
</dbReference>
<dbReference type="PANTHER" id="PTHR42928">
    <property type="entry name" value="TRICARBOXYLATE-BINDING PROTEIN"/>
    <property type="match status" value="1"/>
</dbReference>
<evidence type="ECO:0000256" key="1">
    <source>
        <dbReference type="ARBA" id="ARBA00006987"/>
    </source>
</evidence>
<dbReference type="InterPro" id="IPR005064">
    <property type="entry name" value="BUG"/>
</dbReference>
<accession>A0ABV6IZM7</accession>
<organism evidence="2 3">
    <name type="scientific">Muricoccus vinaceus</name>
    <dbReference type="NCBI Taxonomy" id="424704"/>
    <lineage>
        <taxon>Bacteria</taxon>
        <taxon>Pseudomonadati</taxon>
        <taxon>Pseudomonadota</taxon>
        <taxon>Alphaproteobacteria</taxon>
        <taxon>Acetobacterales</taxon>
        <taxon>Roseomonadaceae</taxon>
        <taxon>Muricoccus</taxon>
    </lineage>
</organism>
<dbReference type="Proteomes" id="UP001589789">
    <property type="component" value="Unassembled WGS sequence"/>
</dbReference>
<proteinExistence type="inferred from homology"/>
<dbReference type="Gene3D" id="3.40.190.150">
    <property type="entry name" value="Bordetella uptake gene, domain 1"/>
    <property type="match status" value="1"/>
</dbReference>
<comment type="caution">
    <text evidence="2">The sequence shown here is derived from an EMBL/GenBank/DDBJ whole genome shotgun (WGS) entry which is preliminary data.</text>
</comment>
<dbReference type="InterPro" id="IPR042100">
    <property type="entry name" value="Bug_dom1"/>
</dbReference>
<dbReference type="EMBL" id="JBHLVZ010000091">
    <property type="protein sequence ID" value="MFC0389090.1"/>
    <property type="molecule type" value="Genomic_DNA"/>
</dbReference>
<keyword evidence="3" id="KW-1185">Reference proteome</keyword>
<name>A0ABV6IZM7_9PROT</name>
<evidence type="ECO:0000313" key="3">
    <source>
        <dbReference type="Proteomes" id="UP001589789"/>
    </source>
</evidence>
<dbReference type="CDD" id="cd07012">
    <property type="entry name" value="PBP2_Bug_TTT"/>
    <property type="match status" value="1"/>
</dbReference>
<dbReference type="PANTHER" id="PTHR42928:SF5">
    <property type="entry name" value="BLR1237 PROTEIN"/>
    <property type="match status" value="1"/>
</dbReference>
<protein>
    <submittedName>
        <fullName evidence="2">Tripartite tricarboxylate transporter substrate binding protein</fullName>
    </submittedName>
</protein>
<gene>
    <name evidence="2" type="ORF">ACFFIC_26595</name>
</gene>
<dbReference type="RefSeq" id="WP_377056133.1">
    <property type="nucleotide sequence ID" value="NZ_JBHLVZ010000091.1"/>
</dbReference>
<dbReference type="Gene3D" id="3.40.190.10">
    <property type="entry name" value="Periplasmic binding protein-like II"/>
    <property type="match status" value="1"/>
</dbReference>
<sequence>MTSIRPPMRRSEFIALAAGAATLGLAPRARGADYPTRPIELIVPASAGGGTDVLARAFAEAAKRHSPQPFITVNRPGASGAIGFAEVLNARPDGYKVCVVFVELAILPFLNQIKFSADDFRMIARLNADPAAIMVRAESPWQSFEDFIAEAKRRPGAVTLGDSGVGSIWHLSGAAMAEKAGARFLHVPYPGAAPGLTALLGGHVDAMCSSPGEANAYIQGGKMRALVVMSDQRVPGFEAVPTLKERGVDLAIGTWRGLGVPRATPAPVVEALAEIARKAAAEPGFREALSRVNLGYSYADAAEFDSNIASDREAFRQLTGRLHLG</sequence>
<evidence type="ECO:0000313" key="2">
    <source>
        <dbReference type="EMBL" id="MFC0389090.1"/>
    </source>
</evidence>